<keyword evidence="4" id="KW-0843">Virulence</keyword>
<dbReference type="GO" id="GO:0016020">
    <property type="term" value="C:membrane"/>
    <property type="evidence" value="ECO:0007669"/>
    <property type="project" value="UniProtKB-SubCell"/>
</dbReference>
<dbReference type="Proteomes" id="UP001302676">
    <property type="component" value="Unassembled WGS sequence"/>
</dbReference>
<evidence type="ECO:0000313" key="9">
    <source>
        <dbReference type="EMBL" id="KAK4143926.1"/>
    </source>
</evidence>
<organism evidence="9 10">
    <name type="scientific">Dichotomopilus funicola</name>
    <dbReference type="NCBI Taxonomy" id="1934379"/>
    <lineage>
        <taxon>Eukaryota</taxon>
        <taxon>Fungi</taxon>
        <taxon>Dikarya</taxon>
        <taxon>Ascomycota</taxon>
        <taxon>Pezizomycotina</taxon>
        <taxon>Sordariomycetes</taxon>
        <taxon>Sordariomycetidae</taxon>
        <taxon>Sordariales</taxon>
        <taxon>Chaetomiaceae</taxon>
        <taxon>Dichotomopilus</taxon>
    </lineage>
</organism>
<evidence type="ECO:0008006" key="11">
    <source>
        <dbReference type="Google" id="ProtNLM"/>
    </source>
</evidence>
<accession>A0AAN6V5J5</accession>
<evidence type="ECO:0000256" key="6">
    <source>
        <dbReference type="ARBA" id="ARBA00023180"/>
    </source>
</evidence>
<evidence type="ECO:0000313" key="10">
    <source>
        <dbReference type="Proteomes" id="UP001302676"/>
    </source>
</evidence>
<dbReference type="Pfam" id="PF11807">
    <property type="entry name" value="UstYa"/>
    <property type="match status" value="1"/>
</dbReference>
<keyword evidence="6" id="KW-0325">Glycoprotein</keyword>
<dbReference type="AlphaFoldDB" id="A0AAN6V5J5"/>
<keyword evidence="3 8" id="KW-1133">Transmembrane helix</keyword>
<evidence type="ECO:0000256" key="3">
    <source>
        <dbReference type="ARBA" id="ARBA00022989"/>
    </source>
</evidence>
<dbReference type="PANTHER" id="PTHR33365">
    <property type="entry name" value="YALI0B05434P"/>
    <property type="match status" value="1"/>
</dbReference>
<comment type="caution">
    <text evidence="9">The sequence shown here is derived from an EMBL/GenBank/DDBJ whole genome shotgun (WGS) entry which is preliminary data.</text>
</comment>
<evidence type="ECO:0000256" key="2">
    <source>
        <dbReference type="ARBA" id="ARBA00022692"/>
    </source>
</evidence>
<evidence type="ECO:0000256" key="1">
    <source>
        <dbReference type="ARBA" id="ARBA00004167"/>
    </source>
</evidence>
<evidence type="ECO:0000256" key="7">
    <source>
        <dbReference type="ARBA" id="ARBA00035112"/>
    </source>
</evidence>
<keyword evidence="10" id="KW-1185">Reference proteome</keyword>
<evidence type="ECO:0000256" key="4">
    <source>
        <dbReference type="ARBA" id="ARBA00023026"/>
    </source>
</evidence>
<dbReference type="PANTHER" id="PTHR33365:SF7">
    <property type="entry name" value="TAT PATHWAY SIGNAL SEQUENCE"/>
    <property type="match status" value="1"/>
</dbReference>
<protein>
    <recommendedName>
        <fullName evidence="11">Tat pathway signal sequence</fullName>
    </recommendedName>
</protein>
<comment type="similarity">
    <text evidence="7">Belongs to the ustYa family.</text>
</comment>
<sequence>MVPMANDEKPQYARLLTEDEAQDEESTVQDAAAHNDLKWRRRFYILLVSSVLAMATVIGASIYKIKTTESTFSCPILPTNHGGVDVPYSPAPVKYVNKLLVGDPDTPKFMGEPRPEMDAAWHDLLDATLIRYTDEELLQANNATSVRHVDGGYVGGLGISHSLHCLKRIKQYLHPDYYYNHEEQDWKELYSHVDHCLESLRQEILCSADVNVYTLKWTRHSRVKPTVKVPQPHACVDWQALHGWMKGRAAKLDDMVGPPDSLYEGL</sequence>
<dbReference type="EMBL" id="MU853581">
    <property type="protein sequence ID" value="KAK4143926.1"/>
    <property type="molecule type" value="Genomic_DNA"/>
</dbReference>
<comment type="subcellular location">
    <subcellularLocation>
        <location evidence="1">Membrane</location>
        <topology evidence="1">Single-pass membrane protein</topology>
    </subcellularLocation>
</comment>
<evidence type="ECO:0000256" key="8">
    <source>
        <dbReference type="SAM" id="Phobius"/>
    </source>
</evidence>
<dbReference type="GeneID" id="87813759"/>
<dbReference type="RefSeq" id="XP_062637297.1">
    <property type="nucleotide sequence ID" value="XM_062777146.1"/>
</dbReference>
<reference evidence="9" key="1">
    <citation type="journal article" date="2023" name="Mol. Phylogenet. Evol.">
        <title>Genome-scale phylogeny and comparative genomics of the fungal order Sordariales.</title>
        <authorList>
            <person name="Hensen N."/>
            <person name="Bonometti L."/>
            <person name="Westerberg I."/>
            <person name="Brannstrom I.O."/>
            <person name="Guillou S."/>
            <person name="Cros-Aarteil S."/>
            <person name="Calhoun S."/>
            <person name="Haridas S."/>
            <person name="Kuo A."/>
            <person name="Mondo S."/>
            <person name="Pangilinan J."/>
            <person name="Riley R."/>
            <person name="LaButti K."/>
            <person name="Andreopoulos B."/>
            <person name="Lipzen A."/>
            <person name="Chen C."/>
            <person name="Yan M."/>
            <person name="Daum C."/>
            <person name="Ng V."/>
            <person name="Clum A."/>
            <person name="Steindorff A."/>
            <person name="Ohm R.A."/>
            <person name="Martin F."/>
            <person name="Silar P."/>
            <person name="Natvig D.O."/>
            <person name="Lalanne C."/>
            <person name="Gautier V."/>
            <person name="Ament-Velasquez S.L."/>
            <person name="Kruys A."/>
            <person name="Hutchinson M.I."/>
            <person name="Powell A.J."/>
            <person name="Barry K."/>
            <person name="Miller A.N."/>
            <person name="Grigoriev I.V."/>
            <person name="Debuchy R."/>
            <person name="Gladieux P."/>
            <person name="Hiltunen Thoren M."/>
            <person name="Johannesson H."/>
        </authorList>
    </citation>
    <scope>NUCLEOTIDE SEQUENCE</scope>
    <source>
        <strain evidence="9">CBS 141.50</strain>
    </source>
</reference>
<proteinExistence type="inferred from homology"/>
<gene>
    <name evidence="9" type="ORF">C8A04DRAFT_11922</name>
</gene>
<name>A0AAN6V5J5_9PEZI</name>
<reference evidence="9" key="2">
    <citation type="submission" date="2023-05" db="EMBL/GenBank/DDBJ databases">
        <authorList>
            <consortium name="Lawrence Berkeley National Laboratory"/>
            <person name="Steindorff A."/>
            <person name="Hensen N."/>
            <person name="Bonometti L."/>
            <person name="Westerberg I."/>
            <person name="Brannstrom I.O."/>
            <person name="Guillou S."/>
            <person name="Cros-Aarteil S."/>
            <person name="Calhoun S."/>
            <person name="Haridas S."/>
            <person name="Kuo A."/>
            <person name="Mondo S."/>
            <person name="Pangilinan J."/>
            <person name="Riley R."/>
            <person name="Labutti K."/>
            <person name="Andreopoulos B."/>
            <person name="Lipzen A."/>
            <person name="Chen C."/>
            <person name="Yanf M."/>
            <person name="Daum C."/>
            <person name="Ng V."/>
            <person name="Clum A."/>
            <person name="Ohm R."/>
            <person name="Martin F."/>
            <person name="Silar P."/>
            <person name="Natvig D."/>
            <person name="Lalanne C."/>
            <person name="Gautier V."/>
            <person name="Ament-Velasquez S.L."/>
            <person name="Kruys A."/>
            <person name="Hutchinson M.I."/>
            <person name="Powell A.J."/>
            <person name="Barry K."/>
            <person name="Miller A.N."/>
            <person name="Grigoriev I.V."/>
            <person name="Debuchy R."/>
            <person name="Gladieux P."/>
            <person name="Thoren M.H."/>
            <person name="Johannesson H."/>
        </authorList>
    </citation>
    <scope>NUCLEOTIDE SEQUENCE</scope>
    <source>
        <strain evidence="9">CBS 141.50</strain>
    </source>
</reference>
<keyword evidence="5 8" id="KW-0472">Membrane</keyword>
<dbReference type="InterPro" id="IPR021765">
    <property type="entry name" value="UstYa-like"/>
</dbReference>
<feature type="transmembrane region" description="Helical" evidence="8">
    <location>
        <begin position="43"/>
        <end position="63"/>
    </location>
</feature>
<dbReference type="GO" id="GO:0043386">
    <property type="term" value="P:mycotoxin biosynthetic process"/>
    <property type="evidence" value="ECO:0007669"/>
    <property type="project" value="InterPro"/>
</dbReference>
<evidence type="ECO:0000256" key="5">
    <source>
        <dbReference type="ARBA" id="ARBA00023136"/>
    </source>
</evidence>
<keyword evidence="2 8" id="KW-0812">Transmembrane</keyword>